<gene>
    <name evidence="1" type="ORF">MUK42_16858</name>
</gene>
<dbReference type="EMBL" id="CP097510">
    <property type="protein sequence ID" value="URE30427.1"/>
    <property type="molecule type" value="Genomic_DNA"/>
</dbReference>
<keyword evidence="2" id="KW-1185">Reference proteome</keyword>
<dbReference type="AlphaFoldDB" id="A0A9E7KSP0"/>
<dbReference type="Proteomes" id="UP001055439">
    <property type="component" value="Chromosome 8"/>
</dbReference>
<evidence type="ECO:0000313" key="1">
    <source>
        <dbReference type="EMBL" id="URE30427.1"/>
    </source>
</evidence>
<proteinExistence type="predicted"/>
<organism evidence="1 2">
    <name type="scientific">Musa troglodytarum</name>
    <name type="common">fe'i banana</name>
    <dbReference type="NCBI Taxonomy" id="320322"/>
    <lineage>
        <taxon>Eukaryota</taxon>
        <taxon>Viridiplantae</taxon>
        <taxon>Streptophyta</taxon>
        <taxon>Embryophyta</taxon>
        <taxon>Tracheophyta</taxon>
        <taxon>Spermatophyta</taxon>
        <taxon>Magnoliopsida</taxon>
        <taxon>Liliopsida</taxon>
        <taxon>Zingiberales</taxon>
        <taxon>Musaceae</taxon>
        <taxon>Musa</taxon>
    </lineage>
</organism>
<reference evidence="1" key="1">
    <citation type="submission" date="2022-05" db="EMBL/GenBank/DDBJ databases">
        <title>The Musa troglodytarum L. genome provides insights into the mechanism of non-climacteric behaviour and enrichment of carotenoids.</title>
        <authorList>
            <person name="Wang J."/>
        </authorList>
    </citation>
    <scope>NUCLEOTIDE SEQUENCE</scope>
    <source>
        <tissue evidence="1">Leaf</tissue>
    </source>
</reference>
<accession>A0A9E7KSP0</accession>
<name>A0A9E7KSP0_9LILI</name>
<protein>
    <submittedName>
        <fullName evidence="1">Uncharacterized protein</fullName>
    </submittedName>
</protein>
<evidence type="ECO:0000313" key="2">
    <source>
        <dbReference type="Proteomes" id="UP001055439"/>
    </source>
</evidence>
<sequence>MAGIPSAASGWERARKTLQASTSYAAAAAAVRIIAFHEISPTATVILAEAIAAAVPFGLPCFLTATCPSCARL</sequence>